<evidence type="ECO:0000256" key="17">
    <source>
        <dbReference type="ARBA" id="ARBA00041808"/>
    </source>
</evidence>
<evidence type="ECO:0000256" key="11">
    <source>
        <dbReference type="ARBA" id="ARBA00023295"/>
    </source>
</evidence>
<dbReference type="GO" id="GO:0008422">
    <property type="term" value="F:beta-glucosidase activity"/>
    <property type="evidence" value="ECO:0007669"/>
    <property type="project" value="UniProtKB-EC"/>
</dbReference>
<evidence type="ECO:0000256" key="2">
    <source>
        <dbReference type="ARBA" id="ARBA00004613"/>
    </source>
</evidence>
<protein>
    <recommendedName>
        <fullName evidence="14">Probable beta-glucosidase G</fullName>
        <ecNumber evidence="5">3.2.1.21</ecNumber>
    </recommendedName>
    <alternativeName>
        <fullName evidence="15">Beta-D-glucoside glucohydrolase G</fullName>
    </alternativeName>
    <alternativeName>
        <fullName evidence="16">Cellobiase G</fullName>
    </alternativeName>
    <alternativeName>
        <fullName evidence="17">Gentiobiase G</fullName>
    </alternativeName>
</protein>
<evidence type="ECO:0000259" key="18">
    <source>
        <dbReference type="SMART" id="SM01217"/>
    </source>
</evidence>
<evidence type="ECO:0000256" key="16">
    <source>
        <dbReference type="ARBA" id="ARBA00041601"/>
    </source>
</evidence>
<dbReference type="PANTHER" id="PTHR42715">
    <property type="entry name" value="BETA-GLUCOSIDASE"/>
    <property type="match status" value="1"/>
</dbReference>
<dbReference type="Gene3D" id="2.60.40.10">
    <property type="entry name" value="Immunoglobulins"/>
    <property type="match status" value="1"/>
</dbReference>
<dbReference type="Gene3D" id="3.20.20.300">
    <property type="entry name" value="Glycoside hydrolase, family 3, N-terminal domain"/>
    <property type="match status" value="1"/>
</dbReference>
<evidence type="ECO:0000256" key="13">
    <source>
        <dbReference type="ARBA" id="ARBA00024983"/>
    </source>
</evidence>
<reference evidence="19" key="1">
    <citation type="journal article" date="2023" name="PhytoFront">
        <title>Draft Genome Resources of Seven Strains of Tilletia horrida, Causal Agent of Kernel Smut of Rice.</title>
        <authorList>
            <person name="Khanal S."/>
            <person name="Antony Babu S."/>
            <person name="Zhou X.G."/>
        </authorList>
    </citation>
    <scope>NUCLEOTIDE SEQUENCE</scope>
    <source>
        <strain evidence="19">TX6</strain>
    </source>
</reference>
<evidence type="ECO:0000313" key="19">
    <source>
        <dbReference type="EMBL" id="KAK0555879.1"/>
    </source>
</evidence>
<dbReference type="AlphaFoldDB" id="A0AAN6GW61"/>
<evidence type="ECO:0000256" key="15">
    <source>
        <dbReference type="ARBA" id="ARBA00041276"/>
    </source>
</evidence>
<evidence type="ECO:0000256" key="1">
    <source>
        <dbReference type="ARBA" id="ARBA00000448"/>
    </source>
</evidence>
<dbReference type="SMART" id="SM01217">
    <property type="entry name" value="Fn3_like"/>
    <property type="match status" value="1"/>
</dbReference>
<comment type="pathway">
    <text evidence="3">Glycan metabolism; cellulose degradation.</text>
</comment>
<dbReference type="PANTHER" id="PTHR42715:SF12">
    <property type="entry name" value="BETA-GLUCOSIDASE G-RELATED"/>
    <property type="match status" value="1"/>
</dbReference>
<comment type="catalytic activity">
    <reaction evidence="1">
        <text>Hydrolysis of terminal, non-reducing beta-D-glucosyl residues with release of beta-D-glucose.</text>
        <dbReference type="EC" id="3.2.1.21"/>
    </reaction>
</comment>
<dbReference type="Pfam" id="PF00933">
    <property type="entry name" value="Glyco_hydro_3"/>
    <property type="match status" value="1"/>
</dbReference>
<sequence>MHFPARSLLVIGTILLAVLTVAIWKTAHDAHERHVQAARAYAGPYATGGAWTASAGRVKALVKQMTLEEKVNLTVGADGYSCTGNTGSVPRFNISSICYQDGPSGVRAALNVTQFASQITIAATWNVDLAAQHAAAMGQEFHDKGVNVMFAPISGGPLGRSALNGRASEGFGSDEFLHGAMAYHAVKGSQSSGVVATLKHWIGYEQEKDRGQRLLIPDLQSPVNSIVDDKTLHHLYMWPFAEAVRAGAGAVMCSYNQLNGTHSCENEYSLNTLLKGELNFQGSVVSDYGASWSLEDSIKHGLDVLLPGEGGKVLGVNLYPNDFGTHGDKVLAAVKANKLPESRIDDMVIRLLTPLFEYERDLTSTPRPAFNKPGIGGPSPDPVNVQRDHYQVVRQAGVESLTLLKNVNTAGRGLPLSTDNLKKLAVAGRDAIGVKSNTCLATGECITSGTVTDMFGSGYTFPPYIVDPLSAIQARLKGKSTTITNAPSARRFGLAARNAAGADVALVFVSVTLREGQDRENFALDDDGEDLIRAVAGANDNTIVVVHSPAAINMEAWIDNANVTAVLYAYYPGQESGNGLVSVLFGDASPSGKLPFVIGKQYTDWPASTFAHSQLTLHPQTNFTERTLIDWKWFDTKQIEPRFPFGFGLSYTSFKYGDASIAPTFAADTTSTQPTKEPFKQSPSDVISEGKSIYDVLFTVSIPLTNSGTRPGAEVAQLYLSYPGGTPDVPAHVLRGFQKLSLMPGETQTAQFPIRRKDLSVWDVLTQQWTILDGTYTFFVAPHSNSWASASAVTLTV</sequence>
<dbReference type="InterPro" id="IPR050288">
    <property type="entry name" value="Cellulose_deg_GH3"/>
</dbReference>
<evidence type="ECO:0000256" key="4">
    <source>
        <dbReference type="ARBA" id="ARBA00005336"/>
    </source>
</evidence>
<keyword evidence="9" id="KW-0325">Glycoprotein</keyword>
<evidence type="ECO:0000256" key="14">
    <source>
        <dbReference type="ARBA" id="ARBA00039579"/>
    </source>
</evidence>
<dbReference type="Pfam" id="PF01915">
    <property type="entry name" value="Glyco_hydro_3_C"/>
    <property type="match status" value="1"/>
</dbReference>
<evidence type="ECO:0000256" key="6">
    <source>
        <dbReference type="ARBA" id="ARBA00022525"/>
    </source>
</evidence>
<name>A0AAN6GW61_9BASI</name>
<dbReference type="InterPro" id="IPR013783">
    <property type="entry name" value="Ig-like_fold"/>
</dbReference>
<dbReference type="InterPro" id="IPR001764">
    <property type="entry name" value="Glyco_hydro_3_N"/>
</dbReference>
<keyword evidence="8" id="KW-0378">Hydrolase</keyword>
<keyword evidence="20" id="KW-1185">Reference proteome</keyword>
<dbReference type="EMBL" id="JAPDMZ010000023">
    <property type="protein sequence ID" value="KAK0555879.1"/>
    <property type="molecule type" value="Genomic_DNA"/>
</dbReference>
<dbReference type="InterPro" id="IPR002772">
    <property type="entry name" value="Glyco_hydro_3_C"/>
</dbReference>
<dbReference type="Pfam" id="PF14310">
    <property type="entry name" value="Fn3-like"/>
    <property type="match status" value="1"/>
</dbReference>
<keyword evidence="6" id="KW-0964">Secreted</keyword>
<dbReference type="FunFam" id="3.20.20.300:FF:000002">
    <property type="entry name" value="Probable beta-glucosidase"/>
    <property type="match status" value="1"/>
</dbReference>
<comment type="subcellular location">
    <subcellularLocation>
        <location evidence="2">Secreted</location>
    </subcellularLocation>
</comment>
<evidence type="ECO:0000256" key="7">
    <source>
        <dbReference type="ARBA" id="ARBA00022729"/>
    </source>
</evidence>
<dbReference type="SUPFAM" id="SSF52279">
    <property type="entry name" value="Beta-D-glucan exohydrolase, C-terminal domain"/>
    <property type="match status" value="1"/>
</dbReference>
<dbReference type="GO" id="GO:0005576">
    <property type="term" value="C:extracellular region"/>
    <property type="evidence" value="ECO:0007669"/>
    <property type="project" value="UniProtKB-SubCell"/>
</dbReference>
<proteinExistence type="inferred from homology"/>
<evidence type="ECO:0000313" key="20">
    <source>
        <dbReference type="Proteomes" id="UP001176517"/>
    </source>
</evidence>
<comment type="similarity">
    <text evidence="4">Belongs to the glycosyl hydrolase 3 family.</text>
</comment>
<comment type="caution">
    <text evidence="19">The sequence shown here is derived from an EMBL/GenBank/DDBJ whole genome shotgun (WGS) entry which is preliminary data.</text>
</comment>
<evidence type="ECO:0000256" key="10">
    <source>
        <dbReference type="ARBA" id="ARBA00023277"/>
    </source>
</evidence>
<gene>
    <name evidence="19" type="ORF">OC846_001545</name>
</gene>
<evidence type="ECO:0000256" key="3">
    <source>
        <dbReference type="ARBA" id="ARBA00004987"/>
    </source>
</evidence>
<comment type="function">
    <text evidence="13">Beta-glucosidases are one of a number of cellulolytic enzymes involved in the degradation of cellulosic biomass. Catalyzes the last step releasing glucose from the inhibitory cellobiose.</text>
</comment>
<accession>A0AAN6GW61</accession>
<dbReference type="EC" id="3.2.1.21" evidence="5"/>
<evidence type="ECO:0000256" key="12">
    <source>
        <dbReference type="ARBA" id="ARBA00023326"/>
    </source>
</evidence>
<dbReference type="InterPro" id="IPR017853">
    <property type="entry name" value="GH"/>
</dbReference>
<keyword evidence="10" id="KW-0119">Carbohydrate metabolism</keyword>
<dbReference type="GO" id="GO:0009251">
    <property type="term" value="P:glucan catabolic process"/>
    <property type="evidence" value="ECO:0007669"/>
    <property type="project" value="TreeGrafter"/>
</dbReference>
<feature type="domain" description="Fibronectin type III-like" evidence="18">
    <location>
        <begin position="714"/>
        <end position="784"/>
    </location>
</feature>
<dbReference type="InterPro" id="IPR036962">
    <property type="entry name" value="Glyco_hydro_3_N_sf"/>
</dbReference>
<keyword evidence="7" id="KW-0732">Signal</keyword>
<evidence type="ECO:0000256" key="9">
    <source>
        <dbReference type="ARBA" id="ARBA00023180"/>
    </source>
</evidence>
<dbReference type="Proteomes" id="UP001176517">
    <property type="component" value="Unassembled WGS sequence"/>
</dbReference>
<keyword evidence="11" id="KW-0326">Glycosidase</keyword>
<dbReference type="InterPro" id="IPR036881">
    <property type="entry name" value="Glyco_hydro_3_C_sf"/>
</dbReference>
<keyword evidence="12" id="KW-0624">Polysaccharide degradation</keyword>
<dbReference type="Gene3D" id="3.40.50.1700">
    <property type="entry name" value="Glycoside hydrolase family 3 C-terminal domain"/>
    <property type="match status" value="1"/>
</dbReference>
<dbReference type="InterPro" id="IPR026891">
    <property type="entry name" value="Fn3-like"/>
</dbReference>
<organism evidence="19 20">
    <name type="scientific">Tilletia horrida</name>
    <dbReference type="NCBI Taxonomy" id="155126"/>
    <lineage>
        <taxon>Eukaryota</taxon>
        <taxon>Fungi</taxon>
        <taxon>Dikarya</taxon>
        <taxon>Basidiomycota</taxon>
        <taxon>Ustilaginomycotina</taxon>
        <taxon>Exobasidiomycetes</taxon>
        <taxon>Tilletiales</taxon>
        <taxon>Tilletiaceae</taxon>
        <taxon>Tilletia</taxon>
    </lineage>
</organism>
<dbReference type="SUPFAM" id="SSF51445">
    <property type="entry name" value="(Trans)glycosidases"/>
    <property type="match status" value="1"/>
</dbReference>
<evidence type="ECO:0000256" key="8">
    <source>
        <dbReference type="ARBA" id="ARBA00022801"/>
    </source>
</evidence>
<dbReference type="PRINTS" id="PR00133">
    <property type="entry name" value="GLHYDRLASE3"/>
</dbReference>
<evidence type="ECO:0000256" key="5">
    <source>
        <dbReference type="ARBA" id="ARBA00012744"/>
    </source>
</evidence>